<feature type="domain" description="DUF6816" evidence="1">
    <location>
        <begin position="90"/>
        <end position="307"/>
    </location>
</feature>
<evidence type="ECO:0000313" key="2">
    <source>
        <dbReference type="EMBL" id="CAK9003533.1"/>
    </source>
</evidence>
<name>A0ABP0IQD5_9DINO</name>
<dbReference type="InterPro" id="IPR049213">
    <property type="entry name" value="DUF6816"/>
</dbReference>
<accession>A0ABP0IQD5</accession>
<sequence>MPTSSPRAFWSTYSTGRRRAVICSALLLICSDRMSSRLGLVMPRSSARQVLSGGFFLGAQTAGAEGLDALLQKRSGRDLTSPIFNIPPKQQVYPDWLEGNWSVRSRFVGFEFPTLPRQQVMREEDVPGFKTCSIIDFADVGKSPLEYNMSFVKRSTDGGVVEDWPSNLCSTVQAHLARGRVTSVDYSPSQDPNRLTMRLVASKNAERVELFVNARDAERPKEDVFLCSEYRRCLGFVRPTGQVTFSSRVQQGYNCNYQHYRTFQRQADGVRLNVLTASYLDPLSPLYFESFDKPVVVFAHELQLSRAEAV</sequence>
<comment type="caution">
    <text evidence="2">The sequence shown here is derived from an EMBL/GenBank/DDBJ whole genome shotgun (WGS) entry which is preliminary data.</text>
</comment>
<protein>
    <recommendedName>
        <fullName evidence="1">DUF6816 domain-containing protein</fullName>
    </recommendedName>
</protein>
<reference evidence="2 3" key="1">
    <citation type="submission" date="2024-02" db="EMBL/GenBank/DDBJ databases">
        <authorList>
            <person name="Chen Y."/>
            <person name="Shah S."/>
            <person name="Dougan E. K."/>
            <person name="Thang M."/>
            <person name="Chan C."/>
        </authorList>
    </citation>
    <scope>NUCLEOTIDE SEQUENCE [LARGE SCALE GENOMIC DNA]</scope>
</reference>
<dbReference type="Proteomes" id="UP001642484">
    <property type="component" value="Unassembled WGS sequence"/>
</dbReference>
<dbReference type="Pfam" id="PF20670">
    <property type="entry name" value="DUF6816"/>
    <property type="match status" value="1"/>
</dbReference>
<proteinExistence type="predicted"/>
<keyword evidence="3" id="KW-1185">Reference proteome</keyword>
<evidence type="ECO:0000259" key="1">
    <source>
        <dbReference type="Pfam" id="PF20670"/>
    </source>
</evidence>
<organism evidence="2 3">
    <name type="scientific">Durusdinium trenchii</name>
    <dbReference type="NCBI Taxonomy" id="1381693"/>
    <lineage>
        <taxon>Eukaryota</taxon>
        <taxon>Sar</taxon>
        <taxon>Alveolata</taxon>
        <taxon>Dinophyceae</taxon>
        <taxon>Suessiales</taxon>
        <taxon>Symbiodiniaceae</taxon>
        <taxon>Durusdinium</taxon>
    </lineage>
</organism>
<dbReference type="EMBL" id="CAXAMN010003236">
    <property type="protein sequence ID" value="CAK9003533.1"/>
    <property type="molecule type" value="Genomic_DNA"/>
</dbReference>
<gene>
    <name evidence="2" type="ORF">CCMP2556_LOCUS7331</name>
</gene>
<evidence type="ECO:0000313" key="3">
    <source>
        <dbReference type="Proteomes" id="UP001642484"/>
    </source>
</evidence>